<evidence type="ECO:0000313" key="2">
    <source>
        <dbReference type="Proteomes" id="UP001297092"/>
    </source>
</evidence>
<proteinExistence type="predicted"/>
<sequence>MQSLKAIILLLLFVSCDQKEENLTAQQIVDKAIENAGGNIYENATINFTFRDTQYSSLRKNGNFEYRRVAKDSIGEITDVLTNNGFERFVNNQKINLADTTAAKYANSLNSVNYFVQLPFGLNDPAVQKELIGTAEINKEKYYEIEVTFKAEGGGKDHEDIYMYWIHQKNFTVDYLAYKFYTNEGGIRFREAFNERTNNGIRFVDYKNYKLEPWKNVPLQQLDSLFTAGKLELLSEIKTENISVTVSQ</sequence>
<gene>
    <name evidence="1" type="ORF">KIV10_08860</name>
</gene>
<dbReference type="Pfam" id="PF20113">
    <property type="entry name" value="DUF6503"/>
    <property type="match status" value="1"/>
</dbReference>
<organism evidence="1 2">
    <name type="scientific">Aequorivita echinoideorum</name>
    <dbReference type="NCBI Taxonomy" id="1549647"/>
    <lineage>
        <taxon>Bacteria</taxon>
        <taxon>Pseudomonadati</taxon>
        <taxon>Bacteroidota</taxon>
        <taxon>Flavobacteriia</taxon>
        <taxon>Flavobacteriales</taxon>
        <taxon>Flavobacteriaceae</taxon>
        <taxon>Aequorivita</taxon>
    </lineage>
</organism>
<dbReference type="Proteomes" id="UP001297092">
    <property type="component" value="Unassembled WGS sequence"/>
</dbReference>
<keyword evidence="2" id="KW-1185">Reference proteome</keyword>
<dbReference type="InterPro" id="IPR045444">
    <property type="entry name" value="DUF6503"/>
</dbReference>
<name>A0ABS5S8T8_9FLAO</name>
<dbReference type="EMBL" id="JAHCTB010000003">
    <property type="protein sequence ID" value="MBT0608290.1"/>
    <property type="molecule type" value="Genomic_DNA"/>
</dbReference>
<dbReference type="PROSITE" id="PS51257">
    <property type="entry name" value="PROKAR_LIPOPROTEIN"/>
    <property type="match status" value="1"/>
</dbReference>
<comment type="caution">
    <text evidence="1">The sequence shown here is derived from an EMBL/GenBank/DDBJ whole genome shotgun (WGS) entry which is preliminary data.</text>
</comment>
<dbReference type="RefSeq" id="WP_214113157.1">
    <property type="nucleotide sequence ID" value="NZ_JAHCTB010000003.1"/>
</dbReference>
<protein>
    <submittedName>
        <fullName evidence="1">Deoxyribose-phosphate aldolase</fullName>
    </submittedName>
</protein>
<reference evidence="1 2" key="1">
    <citation type="submission" date="2021-05" db="EMBL/GenBank/DDBJ databases">
        <title>Aequorivita echinoideorum JCM 30378 genome.</title>
        <authorList>
            <person name="Zhang H."/>
            <person name="Li C."/>
        </authorList>
    </citation>
    <scope>NUCLEOTIDE SEQUENCE [LARGE SCALE GENOMIC DNA]</scope>
    <source>
        <strain evidence="1 2">JCM30378</strain>
    </source>
</reference>
<accession>A0ABS5S8T8</accession>
<evidence type="ECO:0000313" key="1">
    <source>
        <dbReference type="EMBL" id="MBT0608290.1"/>
    </source>
</evidence>